<keyword evidence="1" id="KW-0472">Membrane</keyword>
<accession>A0A2P2PAV9</accession>
<reference evidence="2" key="1">
    <citation type="submission" date="2018-02" db="EMBL/GenBank/DDBJ databases">
        <title>Rhizophora mucronata_Transcriptome.</title>
        <authorList>
            <person name="Meera S.P."/>
            <person name="Sreeshan A."/>
            <person name="Augustine A."/>
        </authorList>
    </citation>
    <scope>NUCLEOTIDE SEQUENCE</scope>
    <source>
        <tissue evidence="2">Leaf</tissue>
    </source>
</reference>
<name>A0A2P2PAV9_RHIMU</name>
<dbReference type="EMBL" id="GGEC01071406">
    <property type="protein sequence ID" value="MBX51890.1"/>
    <property type="molecule type" value="Transcribed_RNA"/>
</dbReference>
<keyword evidence="1" id="KW-1133">Transmembrane helix</keyword>
<sequence length="38" mass="4368">MFSLSSIRRTVVLKATFSVLGFAHLSFSSNWLPYLLFM</sequence>
<evidence type="ECO:0000256" key="1">
    <source>
        <dbReference type="SAM" id="Phobius"/>
    </source>
</evidence>
<dbReference type="AlphaFoldDB" id="A0A2P2PAV9"/>
<proteinExistence type="predicted"/>
<evidence type="ECO:0000313" key="2">
    <source>
        <dbReference type="EMBL" id="MBX51890.1"/>
    </source>
</evidence>
<feature type="transmembrane region" description="Helical" evidence="1">
    <location>
        <begin position="12"/>
        <end position="32"/>
    </location>
</feature>
<organism evidence="2">
    <name type="scientific">Rhizophora mucronata</name>
    <name type="common">Asiatic mangrove</name>
    <dbReference type="NCBI Taxonomy" id="61149"/>
    <lineage>
        <taxon>Eukaryota</taxon>
        <taxon>Viridiplantae</taxon>
        <taxon>Streptophyta</taxon>
        <taxon>Embryophyta</taxon>
        <taxon>Tracheophyta</taxon>
        <taxon>Spermatophyta</taxon>
        <taxon>Magnoliopsida</taxon>
        <taxon>eudicotyledons</taxon>
        <taxon>Gunneridae</taxon>
        <taxon>Pentapetalae</taxon>
        <taxon>rosids</taxon>
        <taxon>fabids</taxon>
        <taxon>Malpighiales</taxon>
        <taxon>Rhizophoraceae</taxon>
        <taxon>Rhizophora</taxon>
    </lineage>
</organism>
<protein>
    <submittedName>
        <fullName evidence="2">Uncharacterized protein</fullName>
    </submittedName>
</protein>
<keyword evidence="1" id="KW-0812">Transmembrane</keyword>